<keyword evidence="11" id="KW-1185">Reference proteome</keyword>
<feature type="transmembrane region" description="Helical" evidence="8">
    <location>
        <begin position="34"/>
        <end position="52"/>
    </location>
</feature>
<dbReference type="InterPro" id="IPR003804">
    <property type="entry name" value="Lactate_perm"/>
</dbReference>
<dbReference type="RefSeq" id="WP_179643737.1">
    <property type="nucleotide sequence ID" value="NZ_BAAAYY010000003.1"/>
</dbReference>
<evidence type="ECO:0000256" key="7">
    <source>
        <dbReference type="ARBA" id="ARBA00023136"/>
    </source>
</evidence>
<dbReference type="EMBL" id="JACCCC010000001">
    <property type="protein sequence ID" value="NYE47856.1"/>
    <property type="molecule type" value="Genomic_DNA"/>
</dbReference>
<evidence type="ECO:0000256" key="6">
    <source>
        <dbReference type="ARBA" id="ARBA00022989"/>
    </source>
</evidence>
<name>A0A852TTT3_9ACTN</name>
<dbReference type="PANTHER" id="PTHR30003">
    <property type="entry name" value="L-LACTATE PERMEASE"/>
    <property type="match status" value="1"/>
</dbReference>
<feature type="region of interest" description="Disordered" evidence="9">
    <location>
        <begin position="275"/>
        <end position="322"/>
    </location>
</feature>
<feature type="transmembrane region" description="Helical" evidence="8">
    <location>
        <begin position="121"/>
        <end position="140"/>
    </location>
</feature>
<dbReference type="GO" id="GO:0015129">
    <property type="term" value="F:lactate transmembrane transporter activity"/>
    <property type="evidence" value="ECO:0007669"/>
    <property type="project" value="UniProtKB-UniRule"/>
</dbReference>
<evidence type="ECO:0000256" key="2">
    <source>
        <dbReference type="ARBA" id="ARBA00010100"/>
    </source>
</evidence>
<gene>
    <name evidence="10" type="ORF">HDA32_002976</name>
</gene>
<keyword evidence="3 8" id="KW-0813">Transport</keyword>
<accession>A0A852TTT3</accession>
<reference evidence="10 11" key="1">
    <citation type="submission" date="2020-07" db="EMBL/GenBank/DDBJ databases">
        <title>Sequencing the genomes of 1000 actinobacteria strains.</title>
        <authorList>
            <person name="Klenk H.-P."/>
        </authorList>
    </citation>
    <scope>NUCLEOTIDE SEQUENCE [LARGE SCALE GENOMIC DNA]</scope>
    <source>
        <strain evidence="10 11">CXB654</strain>
    </source>
</reference>
<dbReference type="GO" id="GO:0005886">
    <property type="term" value="C:plasma membrane"/>
    <property type="evidence" value="ECO:0007669"/>
    <property type="project" value="UniProtKB-SubCell"/>
</dbReference>
<feature type="transmembrane region" description="Helical" evidence="8">
    <location>
        <begin position="546"/>
        <end position="565"/>
    </location>
</feature>
<dbReference type="AlphaFoldDB" id="A0A852TTT3"/>
<keyword evidence="6 8" id="KW-1133">Transmembrane helix</keyword>
<evidence type="ECO:0000256" key="4">
    <source>
        <dbReference type="ARBA" id="ARBA00022475"/>
    </source>
</evidence>
<evidence type="ECO:0000256" key="9">
    <source>
        <dbReference type="SAM" id="MobiDB-lite"/>
    </source>
</evidence>
<evidence type="ECO:0000256" key="5">
    <source>
        <dbReference type="ARBA" id="ARBA00022692"/>
    </source>
</evidence>
<feature type="transmembrane region" description="Helical" evidence="8">
    <location>
        <begin position="334"/>
        <end position="353"/>
    </location>
</feature>
<feature type="transmembrane region" description="Helical" evidence="8">
    <location>
        <begin position="147"/>
        <end position="169"/>
    </location>
</feature>
<organism evidence="10 11">
    <name type="scientific">Spinactinospora alkalitolerans</name>
    <dbReference type="NCBI Taxonomy" id="687207"/>
    <lineage>
        <taxon>Bacteria</taxon>
        <taxon>Bacillati</taxon>
        <taxon>Actinomycetota</taxon>
        <taxon>Actinomycetes</taxon>
        <taxon>Streptosporangiales</taxon>
        <taxon>Nocardiopsidaceae</taxon>
        <taxon>Spinactinospora</taxon>
    </lineage>
</organism>
<feature type="transmembrane region" description="Helical" evidence="8">
    <location>
        <begin position="189"/>
        <end position="206"/>
    </location>
</feature>
<evidence type="ECO:0000256" key="8">
    <source>
        <dbReference type="RuleBase" id="RU365092"/>
    </source>
</evidence>
<dbReference type="Proteomes" id="UP000589036">
    <property type="component" value="Unassembled WGS sequence"/>
</dbReference>
<evidence type="ECO:0000313" key="10">
    <source>
        <dbReference type="EMBL" id="NYE47856.1"/>
    </source>
</evidence>
<keyword evidence="7 8" id="KW-0472">Membrane</keyword>
<feature type="transmembrane region" description="Helical" evidence="8">
    <location>
        <begin position="427"/>
        <end position="444"/>
    </location>
</feature>
<keyword evidence="4 8" id="KW-1003">Cell membrane</keyword>
<dbReference type="PANTHER" id="PTHR30003:SF0">
    <property type="entry name" value="GLYCOLATE PERMEASE GLCA-RELATED"/>
    <property type="match status" value="1"/>
</dbReference>
<evidence type="ECO:0000256" key="1">
    <source>
        <dbReference type="ARBA" id="ARBA00004651"/>
    </source>
</evidence>
<dbReference type="Pfam" id="PF02652">
    <property type="entry name" value="Lactate_perm"/>
    <property type="match status" value="2"/>
</dbReference>
<proteinExistence type="inferred from homology"/>
<keyword evidence="5 8" id="KW-0812">Transmembrane</keyword>
<comment type="function">
    <text evidence="8">Uptake of L-lactate across the membrane. Can also transport D-lactate and glycolate.</text>
</comment>
<dbReference type="GO" id="GO:0015295">
    <property type="term" value="F:solute:proton symporter activity"/>
    <property type="evidence" value="ECO:0007669"/>
    <property type="project" value="TreeGrafter"/>
</dbReference>
<sequence>MTLDLWSWLLALSPLALLLVLMIVRNWGAAEAGALSWLATASIAALAFGMSLRDIGMQSVKGAMDALTIVYIIWPAILIYEITREADAFRPLQRGITRLLPHPLLQVMAFGWVFASFLQGITGFGVPIAVCAPLLVSIGVRPVHAVFIALIGHAWNNTFGTLAAAWVGLKQVTDLSPGEEALTALQASVLLWIVNIAAGLVICWMYGRARGVSEGLTAVALISLAHGGLGLVLSQWDDTLNGFLAALAGFVLIFGLGRLPMYRRSSAVRASPMFAGSAPSSGRAGGTGSGEDAATGTPSSGGRRAAPATGVGLTGGREAEASTTAREMPLGTAFLPYTALLGITLVILLIPPIERTLGGISVGLGFPPFTTGLGYATPAETSEMAVFTHAGTFLLAAAVVTYLCYARMRYLAKGAWKRALARTADKAIGATIAVLALVSMAAVMQGSGQASTLAQGVADWTGGVYILLAPFIGLFGTFITGSNLSGNLLFGPLQQTTATAAGLSGPAVLSGQTAGGALGAIISPSKVLLGTTTAGVSGREGEVLRMALPVTLLLTAVIGAVVFFFA</sequence>
<feature type="transmembrane region" description="Helical" evidence="8">
    <location>
        <begin position="218"/>
        <end position="236"/>
    </location>
</feature>
<evidence type="ECO:0000313" key="11">
    <source>
        <dbReference type="Proteomes" id="UP000589036"/>
    </source>
</evidence>
<feature type="transmembrane region" description="Helical" evidence="8">
    <location>
        <begin position="386"/>
        <end position="406"/>
    </location>
</feature>
<feature type="transmembrane region" description="Helical" evidence="8">
    <location>
        <begin position="64"/>
        <end position="83"/>
    </location>
</feature>
<protein>
    <recommendedName>
        <fullName evidence="8">L-lactate permease</fullName>
    </recommendedName>
</protein>
<feature type="transmembrane region" description="Helical" evidence="8">
    <location>
        <begin position="242"/>
        <end position="259"/>
    </location>
</feature>
<evidence type="ECO:0000256" key="3">
    <source>
        <dbReference type="ARBA" id="ARBA00022448"/>
    </source>
</evidence>
<comment type="similarity">
    <text evidence="2 8">Belongs to the lactate permease family.</text>
</comment>
<feature type="transmembrane region" description="Helical" evidence="8">
    <location>
        <begin position="464"/>
        <end position="484"/>
    </location>
</feature>
<comment type="subcellular location">
    <subcellularLocation>
        <location evidence="1 8">Cell membrane</location>
        <topology evidence="1 8">Multi-pass membrane protein</topology>
    </subcellularLocation>
</comment>
<feature type="transmembrane region" description="Helical" evidence="8">
    <location>
        <begin position="6"/>
        <end position="27"/>
    </location>
</feature>
<comment type="caution">
    <text evidence="10">The sequence shown here is derived from an EMBL/GenBank/DDBJ whole genome shotgun (WGS) entry which is preliminary data.</text>
</comment>